<evidence type="ECO:0000313" key="1">
    <source>
        <dbReference type="EMBL" id="GGG67683.1"/>
    </source>
</evidence>
<evidence type="ECO:0008006" key="3">
    <source>
        <dbReference type="Google" id="ProtNLM"/>
    </source>
</evidence>
<accession>A0A917H543</accession>
<name>A0A917H543_9BACI</name>
<proteinExistence type="predicted"/>
<keyword evidence="2" id="KW-1185">Reference proteome</keyword>
<dbReference type="RefSeq" id="WP_188454177.1">
    <property type="nucleotide sequence ID" value="NZ_BMFR01000002.1"/>
</dbReference>
<dbReference type="Gene3D" id="1.10.287.950">
    <property type="entry name" value="Methyl-accepting chemotaxis protein"/>
    <property type="match status" value="1"/>
</dbReference>
<reference evidence="1" key="2">
    <citation type="submission" date="2020-09" db="EMBL/GenBank/DDBJ databases">
        <authorList>
            <person name="Sun Q."/>
            <person name="Zhou Y."/>
        </authorList>
    </citation>
    <scope>NUCLEOTIDE SEQUENCE</scope>
    <source>
        <strain evidence="1">CGMCC 1.12754</strain>
    </source>
</reference>
<sequence length="141" mass="15800">MQFAEQSGSTLADISEPIGEMQLETKQTVTLIGKTNDIIETQSKSVGETEWHSAIFNKQWKQTTRFNKVMDVMEAIINQEKIISINTQSIASISQETAAGTEEISSSIELQTASMQQSNHVARELETYSLEMKKQIDKSKL</sequence>
<evidence type="ECO:0000313" key="2">
    <source>
        <dbReference type="Proteomes" id="UP000622860"/>
    </source>
</evidence>
<dbReference type="AlphaFoldDB" id="A0A917H543"/>
<dbReference type="SUPFAM" id="SSF58104">
    <property type="entry name" value="Methyl-accepting chemotaxis protein (MCP) signaling domain"/>
    <property type="match status" value="1"/>
</dbReference>
<reference evidence="1" key="1">
    <citation type="journal article" date="2014" name="Int. J. Syst. Evol. Microbiol.">
        <title>Complete genome sequence of Corynebacterium casei LMG S-19264T (=DSM 44701T), isolated from a smear-ripened cheese.</title>
        <authorList>
            <consortium name="US DOE Joint Genome Institute (JGI-PGF)"/>
            <person name="Walter F."/>
            <person name="Albersmeier A."/>
            <person name="Kalinowski J."/>
            <person name="Ruckert C."/>
        </authorList>
    </citation>
    <scope>NUCLEOTIDE SEQUENCE</scope>
    <source>
        <strain evidence="1">CGMCC 1.12754</strain>
    </source>
</reference>
<dbReference type="EMBL" id="BMFR01000002">
    <property type="protein sequence ID" value="GGG67683.1"/>
    <property type="molecule type" value="Genomic_DNA"/>
</dbReference>
<protein>
    <recommendedName>
        <fullName evidence="3">Methyl-accepting transducer domain-containing protein</fullName>
    </recommendedName>
</protein>
<comment type="caution">
    <text evidence="1">The sequence shown here is derived from an EMBL/GenBank/DDBJ whole genome shotgun (WGS) entry which is preliminary data.</text>
</comment>
<gene>
    <name evidence="1" type="ORF">GCM10011398_09310</name>
</gene>
<dbReference type="Proteomes" id="UP000622860">
    <property type="component" value="Unassembled WGS sequence"/>
</dbReference>
<organism evidence="1 2">
    <name type="scientific">Virgibacillus oceani</name>
    <dbReference type="NCBI Taxonomy" id="1479511"/>
    <lineage>
        <taxon>Bacteria</taxon>
        <taxon>Bacillati</taxon>
        <taxon>Bacillota</taxon>
        <taxon>Bacilli</taxon>
        <taxon>Bacillales</taxon>
        <taxon>Bacillaceae</taxon>
        <taxon>Virgibacillus</taxon>
    </lineage>
</organism>